<evidence type="ECO:0000313" key="1">
    <source>
        <dbReference type="EMBL" id="MTD57548.1"/>
    </source>
</evidence>
<organism evidence="1 2">
    <name type="scientific">Amycolatopsis pithecellobii</name>
    <dbReference type="NCBI Taxonomy" id="664692"/>
    <lineage>
        <taxon>Bacteria</taxon>
        <taxon>Bacillati</taxon>
        <taxon>Actinomycetota</taxon>
        <taxon>Actinomycetes</taxon>
        <taxon>Pseudonocardiales</taxon>
        <taxon>Pseudonocardiaceae</taxon>
        <taxon>Amycolatopsis</taxon>
    </lineage>
</organism>
<evidence type="ECO:0000313" key="2">
    <source>
        <dbReference type="Proteomes" id="UP000440096"/>
    </source>
</evidence>
<dbReference type="AlphaFoldDB" id="A0A6N7YZX9"/>
<gene>
    <name evidence="1" type="ORF">GKO32_26765</name>
</gene>
<dbReference type="OrthoDB" id="3634898at2"/>
<reference evidence="1 2" key="1">
    <citation type="submission" date="2019-11" db="EMBL/GenBank/DDBJ databases">
        <title>Draft genome of Amycolatopsis RM579.</title>
        <authorList>
            <person name="Duangmal K."/>
            <person name="Mingma R."/>
        </authorList>
    </citation>
    <scope>NUCLEOTIDE SEQUENCE [LARGE SCALE GENOMIC DNA]</scope>
    <source>
        <strain evidence="1 2">RM579</strain>
    </source>
</reference>
<sequence>MPRTFIGFRGVGFWAPDAHTETWMYLVCAEIDRTAEPPGWLLEVREWWFVLATVRINGVMDPSYDTHLGEDEARIGLVQEIHEHVLRRFESFGEKMPRLSVPEGVWAFDGSVDTDLFAETFASFTGVLRGEGEELEPDVVASNGSVARKVRHLFRRPRY</sequence>
<dbReference type="RefSeq" id="WP_154759670.1">
    <property type="nucleotide sequence ID" value="NZ_WMBA01000050.1"/>
</dbReference>
<dbReference type="Proteomes" id="UP000440096">
    <property type="component" value="Unassembled WGS sequence"/>
</dbReference>
<protein>
    <submittedName>
        <fullName evidence="1">Uncharacterized protein</fullName>
    </submittedName>
</protein>
<dbReference type="EMBL" id="WMBA01000050">
    <property type="protein sequence ID" value="MTD57548.1"/>
    <property type="molecule type" value="Genomic_DNA"/>
</dbReference>
<keyword evidence="2" id="KW-1185">Reference proteome</keyword>
<proteinExistence type="predicted"/>
<name>A0A6N7YZX9_9PSEU</name>
<accession>A0A6N7YZX9</accession>
<comment type="caution">
    <text evidence="1">The sequence shown here is derived from an EMBL/GenBank/DDBJ whole genome shotgun (WGS) entry which is preliminary data.</text>
</comment>